<evidence type="ECO:0000313" key="3">
    <source>
        <dbReference type="Proteomes" id="UP001186944"/>
    </source>
</evidence>
<keyword evidence="3" id="KW-1185">Reference proteome</keyword>
<evidence type="ECO:0000256" key="1">
    <source>
        <dbReference type="SAM" id="SignalP"/>
    </source>
</evidence>
<proteinExistence type="predicted"/>
<organism evidence="2 3">
    <name type="scientific">Pinctada imbricata</name>
    <name type="common">Atlantic pearl-oyster</name>
    <name type="synonym">Pinctada martensii</name>
    <dbReference type="NCBI Taxonomy" id="66713"/>
    <lineage>
        <taxon>Eukaryota</taxon>
        <taxon>Metazoa</taxon>
        <taxon>Spiralia</taxon>
        <taxon>Lophotrochozoa</taxon>
        <taxon>Mollusca</taxon>
        <taxon>Bivalvia</taxon>
        <taxon>Autobranchia</taxon>
        <taxon>Pteriomorphia</taxon>
        <taxon>Pterioida</taxon>
        <taxon>Pterioidea</taxon>
        <taxon>Pteriidae</taxon>
        <taxon>Pinctada</taxon>
    </lineage>
</organism>
<feature type="signal peptide" evidence="1">
    <location>
        <begin position="1"/>
        <end position="21"/>
    </location>
</feature>
<gene>
    <name evidence="2" type="ORF">FSP39_025520</name>
</gene>
<sequence length="262" mass="29515">MSSKYLFSIACFICFTHESHSSTCMSDNDVGNIGCVQIGSEFSHPQNAVCIKTTDEFMCRNAGYCWLSCVHAKYGRSKGHVPQDCRCKDKESDTVRRSHIDISCFRPDGKGCDWYVNCLEKFYPCEQDDNRYAISYAKNYCEKYGANYNAFSPTGKRWVDATRKCLQRALVPLLMKEDKPSCAEIKETAFLSHASCYAKPSSSAPSFCELSGEDVSEITKTINSAFFSAFGDSIVGFSSDYWAVYTVSSIHLYHSRNGLYNR</sequence>
<protein>
    <submittedName>
        <fullName evidence="2">Uncharacterized protein</fullName>
    </submittedName>
</protein>
<evidence type="ECO:0000313" key="2">
    <source>
        <dbReference type="EMBL" id="KAK3104234.1"/>
    </source>
</evidence>
<reference evidence="2" key="1">
    <citation type="submission" date="2019-08" db="EMBL/GenBank/DDBJ databases">
        <title>The improved chromosome-level genome for the pearl oyster Pinctada fucata martensii using PacBio sequencing and Hi-C.</title>
        <authorList>
            <person name="Zheng Z."/>
        </authorList>
    </citation>
    <scope>NUCLEOTIDE SEQUENCE</scope>
    <source>
        <strain evidence="2">ZZ-2019</strain>
        <tissue evidence="2">Adductor muscle</tissue>
    </source>
</reference>
<dbReference type="AlphaFoldDB" id="A0AA89C7N5"/>
<name>A0AA89C7N5_PINIB</name>
<feature type="chain" id="PRO_5041726082" evidence="1">
    <location>
        <begin position="22"/>
        <end position="262"/>
    </location>
</feature>
<comment type="caution">
    <text evidence="2">The sequence shown here is derived from an EMBL/GenBank/DDBJ whole genome shotgun (WGS) entry which is preliminary data.</text>
</comment>
<accession>A0AA89C7N5</accession>
<dbReference type="EMBL" id="VSWD01000005">
    <property type="protein sequence ID" value="KAK3104234.1"/>
    <property type="molecule type" value="Genomic_DNA"/>
</dbReference>
<dbReference type="Proteomes" id="UP001186944">
    <property type="component" value="Unassembled WGS sequence"/>
</dbReference>
<keyword evidence="1" id="KW-0732">Signal</keyword>